<protein>
    <submittedName>
        <fullName evidence="1">Uncharacterized protein</fullName>
    </submittedName>
</protein>
<evidence type="ECO:0000313" key="1">
    <source>
        <dbReference type="EMBL" id="CCH96998.1"/>
    </source>
</evidence>
<sequence length="154" mass="16975">MPAVEALTKVRLSAGRERVVEKPPPYLERVAVLSATPALAILQTVSPPALKRPREVRLSSARPVADILMGTVGWAFRKAATDVVTLGLKVTLEVESANDIVTVGMVFPLNDLFEFEESDNLPPDYYIPRKKMQSCLRGLFPELLLMVKFLSILG</sequence>
<evidence type="ECO:0000313" key="2">
    <source>
        <dbReference type="Proteomes" id="UP000003172"/>
    </source>
</evidence>
<accession>I4FMX3</accession>
<gene>
    <name evidence="1" type="ORF">MICAB_2830015</name>
</gene>
<proteinExistence type="predicted"/>
<name>I4FMX3_MICAE</name>
<dbReference type="AlphaFoldDB" id="I4FMX3"/>
<organism evidence="1 2">
    <name type="scientific">Microcystis aeruginosa PCC 9717</name>
    <dbReference type="NCBI Taxonomy" id="1160286"/>
    <lineage>
        <taxon>Bacteria</taxon>
        <taxon>Bacillati</taxon>
        <taxon>Cyanobacteriota</taxon>
        <taxon>Cyanophyceae</taxon>
        <taxon>Oscillatoriophycideae</taxon>
        <taxon>Chroococcales</taxon>
        <taxon>Microcystaceae</taxon>
        <taxon>Microcystis</taxon>
    </lineage>
</organism>
<reference evidence="1 2" key="1">
    <citation type="submission" date="2012-04" db="EMBL/GenBank/DDBJ databases">
        <authorList>
            <person name="Genoscope - CEA"/>
        </authorList>
    </citation>
    <scope>NUCLEOTIDE SEQUENCE [LARGE SCALE GENOMIC DNA]</scope>
    <source>
        <strain evidence="1 2">9717</strain>
    </source>
</reference>
<comment type="caution">
    <text evidence="1">The sequence shown here is derived from an EMBL/GenBank/DDBJ whole genome shotgun (WGS) entry which is preliminary data.</text>
</comment>
<dbReference type="HOGENOM" id="CLU_1702233_0_0_3"/>
<dbReference type="EMBL" id="CAII01000205">
    <property type="protein sequence ID" value="CCH96998.1"/>
    <property type="molecule type" value="Genomic_DNA"/>
</dbReference>
<dbReference type="Proteomes" id="UP000003172">
    <property type="component" value="Unassembled WGS sequence"/>
</dbReference>